<evidence type="ECO:0000313" key="2">
    <source>
        <dbReference type="EMBL" id="MBC9977818.1"/>
    </source>
</evidence>
<dbReference type="Proteomes" id="UP000639516">
    <property type="component" value="Unassembled WGS sequence"/>
</dbReference>
<dbReference type="EMBL" id="JAATTO010000007">
    <property type="protein sequence ID" value="MBC9977818.1"/>
    <property type="molecule type" value="Genomic_DNA"/>
</dbReference>
<comment type="caution">
    <text evidence="2">The sequence shown here is derived from an EMBL/GenBank/DDBJ whole genome shotgun (WGS) entry which is preliminary data.</text>
</comment>
<feature type="region of interest" description="Disordered" evidence="1">
    <location>
        <begin position="28"/>
        <end position="47"/>
    </location>
</feature>
<dbReference type="RefSeq" id="WP_188103157.1">
    <property type="nucleotide sequence ID" value="NZ_JAANIH010000031.1"/>
</dbReference>
<gene>
    <name evidence="2" type="ORF">HA482_06240</name>
</gene>
<organism evidence="2 3">
    <name type="scientific">Bradyrhizobium campsiandrae</name>
    <dbReference type="NCBI Taxonomy" id="1729892"/>
    <lineage>
        <taxon>Bacteria</taxon>
        <taxon>Pseudomonadati</taxon>
        <taxon>Pseudomonadota</taxon>
        <taxon>Alphaproteobacteria</taxon>
        <taxon>Hyphomicrobiales</taxon>
        <taxon>Nitrobacteraceae</taxon>
        <taxon>Bradyrhizobium</taxon>
    </lineage>
</organism>
<proteinExistence type="predicted"/>
<name>A0ABR7U2L2_9BRAD</name>
<evidence type="ECO:0000313" key="3">
    <source>
        <dbReference type="Proteomes" id="UP000639516"/>
    </source>
</evidence>
<reference evidence="2 3" key="1">
    <citation type="journal article" date="2020" name="Arch. Microbiol.">
        <title>Bradyrhizobium campsiandrae sp. nov., a nitrogen-fixing bacterial strain isolated from a native leguminous tree from the Amazon adapted to flooded conditions.</title>
        <authorList>
            <person name="Cabral Michel D."/>
            <person name="Martins da Costa E."/>
            <person name="Azarias Guimaraes A."/>
            <person name="Soares de Carvalho T."/>
            <person name="Santos de Castro Caputo P."/>
            <person name="Willems A."/>
            <person name="de Souza Moreira F.M."/>
        </authorList>
    </citation>
    <scope>NUCLEOTIDE SEQUENCE [LARGE SCALE GENOMIC DNA]</scope>
    <source>
        <strain evidence="3">INPA 384B</strain>
    </source>
</reference>
<protein>
    <submittedName>
        <fullName evidence="2">Uncharacterized protein</fullName>
    </submittedName>
</protein>
<feature type="compositionally biased region" description="Basic and acidic residues" evidence="1">
    <location>
        <begin position="38"/>
        <end position="47"/>
    </location>
</feature>
<keyword evidence="3" id="KW-1185">Reference proteome</keyword>
<sequence length="47" mass="5214">MQTIIAIFCGVLLVSFIVFAFRQGMKVTPTKSENASNDDLKHLTRDG</sequence>
<accession>A0ABR7U2L2</accession>
<evidence type="ECO:0000256" key="1">
    <source>
        <dbReference type="SAM" id="MobiDB-lite"/>
    </source>
</evidence>